<dbReference type="GO" id="GO:0000408">
    <property type="term" value="C:EKC/KEOPS complex"/>
    <property type="evidence" value="ECO:0007669"/>
    <property type="project" value="EnsemblFungi"/>
</dbReference>
<dbReference type="PANTHER" id="PTHR15840">
    <property type="entry name" value="CGI-121 FAMILY MEMBER"/>
    <property type="match status" value="1"/>
</dbReference>
<keyword evidence="10" id="KW-1185">Reference proteome</keyword>
<name>G8BZ30_TETPH</name>
<dbReference type="OrthoDB" id="329139at2759"/>
<dbReference type="EMBL" id="HE612866">
    <property type="protein sequence ID" value="CCE65158.1"/>
    <property type="molecule type" value="Genomic_DNA"/>
</dbReference>
<keyword evidence="6 8" id="KW-0539">Nucleus</keyword>
<dbReference type="InterPro" id="IPR036504">
    <property type="entry name" value="CGI121/TPRKB_sf"/>
</dbReference>
<dbReference type="GO" id="GO:0002949">
    <property type="term" value="P:tRNA threonylcarbamoyladenosine modification"/>
    <property type="evidence" value="ECO:0007669"/>
    <property type="project" value="TreeGrafter"/>
</dbReference>
<dbReference type="OMA" id="IVCRMST"/>
<dbReference type="KEGG" id="tpf:TPHA_0K00240"/>
<evidence type="ECO:0000256" key="5">
    <source>
        <dbReference type="ARBA" id="ARBA00022694"/>
    </source>
</evidence>
<organism evidence="9 10">
    <name type="scientific">Tetrapisispora phaffii (strain ATCC 24235 / CBS 4417 / NBRC 1672 / NRRL Y-8282 / UCD 70-5)</name>
    <name type="common">Yeast</name>
    <name type="synonym">Fabospora phaffii</name>
    <dbReference type="NCBI Taxonomy" id="1071381"/>
    <lineage>
        <taxon>Eukaryota</taxon>
        <taxon>Fungi</taxon>
        <taxon>Dikarya</taxon>
        <taxon>Ascomycota</taxon>
        <taxon>Saccharomycotina</taxon>
        <taxon>Saccharomycetes</taxon>
        <taxon>Saccharomycetales</taxon>
        <taxon>Saccharomycetaceae</taxon>
        <taxon>Tetrapisispora</taxon>
    </lineage>
</organism>
<dbReference type="RefSeq" id="XP_003687592.1">
    <property type="nucleotide sequence ID" value="XM_003687544.1"/>
</dbReference>
<dbReference type="eggNOG" id="KOG4066">
    <property type="taxonomic scope" value="Eukaryota"/>
</dbReference>
<comment type="function">
    <text evidence="7">Component of the EKC/KEOPS complex that is required for the formation of a threonylcarbamoyl group on adenosine at position 37 (t(6)A37) in tRNAs that read codons beginning with adenine. The complex is probably involved in the transfer of the threonylcarbamoyl moiety of threonylcarbamoyl-AMP (TC-AMP) to the N6 group of A37. CGI121 acts as an allosteric effector that regulates the t(6)A activity of the complex. The EKC/KEOPS complex also promotes both telomere uncapping and telomere elongation. The complex is required for efficient recruitment of transcriptional coactivators. CGI121 is not required for tRNA modification.</text>
</comment>
<dbReference type="Proteomes" id="UP000005666">
    <property type="component" value="Chromosome 11"/>
</dbReference>
<reference evidence="9 10" key="1">
    <citation type="journal article" date="2011" name="Proc. Natl. Acad. Sci. U.S.A.">
        <title>Evolutionary erosion of yeast sex chromosomes by mating-type switching accidents.</title>
        <authorList>
            <person name="Gordon J.L."/>
            <person name="Armisen D."/>
            <person name="Proux-Wera E."/>
            <person name="Oheigeartaigh S.S."/>
            <person name="Byrne K.P."/>
            <person name="Wolfe K.H."/>
        </authorList>
    </citation>
    <scope>NUCLEOTIDE SEQUENCE [LARGE SCALE GENOMIC DNA]</scope>
    <source>
        <strain evidence="10">ATCC 24235 / CBS 4417 / NBRC 1672 / NRRL Y-8282 / UCD 70-5</strain>
    </source>
</reference>
<dbReference type="GO" id="GO:0000049">
    <property type="term" value="F:tRNA binding"/>
    <property type="evidence" value="ECO:0007669"/>
    <property type="project" value="EnsemblFungi"/>
</dbReference>
<dbReference type="GO" id="GO:0045944">
    <property type="term" value="P:positive regulation of transcription by RNA polymerase II"/>
    <property type="evidence" value="ECO:0007669"/>
    <property type="project" value="EnsemblFungi"/>
</dbReference>
<dbReference type="GO" id="GO:0005829">
    <property type="term" value="C:cytosol"/>
    <property type="evidence" value="ECO:0007669"/>
    <property type="project" value="TreeGrafter"/>
</dbReference>
<accession>G8BZ30</accession>
<comment type="similarity">
    <text evidence="2 8">Belongs to the CGI121/TPRKB family.</text>
</comment>
<evidence type="ECO:0000256" key="8">
    <source>
        <dbReference type="RuleBase" id="RU004398"/>
    </source>
</evidence>
<evidence type="ECO:0000313" key="9">
    <source>
        <dbReference type="EMBL" id="CCE65158.1"/>
    </source>
</evidence>
<dbReference type="STRING" id="1071381.G8BZ30"/>
<dbReference type="SUPFAM" id="SSF143870">
    <property type="entry name" value="PF0523-like"/>
    <property type="match status" value="1"/>
</dbReference>
<dbReference type="GO" id="GO:0005634">
    <property type="term" value="C:nucleus"/>
    <property type="evidence" value="ECO:0007669"/>
    <property type="project" value="UniProtKB-SubCell"/>
</dbReference>
<keyword evidence="5" id="KW-0819">tRNA processing</keyword>
<dbReference type="Pfam" id="PF08617">
    <property type="entry name" value="CGI-121"/>
    <property type="match status" value="1"/>
</dbReference>
<sequence length="174" mass="19525">MVSTILPQFPKFQVNVSLFHDVQNSEDIRLQVAELPFAFVDASVIVSQEQLFAAVYRVLTDLTYNKLRTKTIHSECLLALSPTSNIGEAFNRFGIQQGSTDLVVLQIVEVGQESTESANDIVKGTEVEFNNDNLLHTYNEQTLRKIYKLDNSFQPKTTEGFSQALVNAIQLRGL</sequence>
<dbReference type="PANTHER" id="PTHR15840:SF10">
    <property type="entry name" value="EKC_KEOPS COMPLEX SUBUNIT TPRKB"/>
    <property type="match status" value="1"/>
</dbReference>
<evidence type="ECO:0000313" key="10">
    <source>
        <dbReference type="Proteomes" id="UP000005666"/>
    </source>
</evidence>
<evidence type="ECO:0000256" key="7">
    <source>
        <dbReference type="ARBA" id="ARBA00025043"/>
    </source>
</evidence>
<comment type="subcellular location">
    <subcellularLocation>
        <location evidence="1">Nucleus</location>
    </subcellularLocation>
</comment>
<evidence type="ECO:0000256" key="6">
    <source>
        <dbReference type="ARBA" id="ARBA00023242"/>
    </source>
</evidence>
<dbReference type="AlphaFoldDB" id="G8BZ30"/>
<dbReference type="InterPro" id="IPR013926">
    <property type="entry name" value="CGI121/TPRKB"/>
</dbReference>
<evidence type="ECO:0000256" key="3">
    <source>
        <dbReference type="ARBA" id="ARBA00015316"/>
    </source>
</evidence>
<dbReference type="Gene3D" id="3.30.2380.10">
    <property type="entry name" value="CGI121/TPRKB"/>
    <property type="match status" value="1"/>
</dbReference>
<proteinExistence type="inferred from homology"/>
<evidence type="ECO:0000256" key="2">
    <source>
        <dbReference type="ARBA" id="ARBA00005546"/>
    </source>
</evidence>
<protein>
    <recommendedName>
        <fullName evidence="4">EKC/KEOPS complex subunit CGI121</fullName>
    </recommendedName>
    <alternativeName>
        <fullName evidence="3">EKC/KEOPS complex subunit cgi121</fullName>
    </alternativeName>
</protein>
<evidence type="ECO:0000256" key="4">
    <source>
        <dbReference type="ARBA" id="ARBA00016009"/>
    </source>
</evidence>
<evidence type="ECO:0000256" key="1">
    <source>
        <dbReference type="ARBA" id="ARBA00004123"/>
    </source>
</evidence>
<dbReference type="GeneID" id="11533253"/>
<dbReference type="NCBIfam" id="NF011465">
    <property type="entry name" value="PRK14886.1-1"/>
    <property type="match status" value="1"/>
</dbReference>
<dbReference type="HOGENOM" id="CLU_065847_1_1_1"/>
<gene>
    <name evidence="9" type="primary">TPHA0K00240</name>
    <name evidence="9" type="ordered locus">TPHA_0K00240</name>
</gene>
<dbReference type="GO" id="GO:0000722">
    <property type="term" value="P:telomere maintenance via recombination"/>
    <property type="evidence" value="ECO:0007669"/>
    <property type="project" value="EnsemblFungi"/>
</dbReference>